<gene>
    <name evidence="2" type="ORF">DWW24_04015</name>
</gene>
<evidence type="ECO:0000259" key="1">
    <source>
        <dbReference type="Pfam" id="PF12684"/>
    </source>
</evidence>
<dbReference type="InterPro" id="IPR011604">
    <property type="entry name" value="PDDEXK-like_dom_sf"/>
</dbReference>
<reference evidence="2 3" key="1">
    <citation type="submission" date="2018-08" db="EMBL/GenBank/DDBJ databases">
        <title>A genome reference for cultivated species of the human gut microbiota.</title>
        <authorList>
            <person name="Zou Y."/>
            <person name="Xue W."/>
            <person name="Luo G."/>
        </authorList>
    </citation>
    <scope>NUCLEOTIDE SEQUENCE [LARGE SCALE GENOMIC DNA]</scope>
    <source>
        <strain evidence="2 3">AF14-6AC</strain>
    </source>
</reference>
<dbReference type="Proteomes" id="UP000283426">
    <property type="component" value="Unassembled WGS sequence"/>
</dbReference>
<dbReference type="AlphaFoldDB" id="A0A412WPX8"/>
<protein>
    <recommendedName>
        <fullName evidence="1">Putative exodeoxyribonuclease 8 PDDEXK-like domain-containing protein</fullName>
    </recommendedName>
</protein>
<sequence>MKDPYYDRSEISNSDLSELKRQLYGGMEIDPVHAKFGNLIDHMITEPEKVDYFKLTCAGEQMTEGDFKKAEEMKKAFMRDEFASRILPLSDTQKVMINPCQKFDYDIPFTLPVRCKWDLWMPSMGWGGDIKSTSATTQEQFESAVRQFDYDRQRFFYMNIAGSEKDVLIGISKENFRVFKVFIKRGDELWESGQHKCMELAFKYWTMFGDLKNTA</sequence>
<comment type="caution">
    <text evidence="2">The sequence shown here is derived from an EMBL/GenBank/DDBJ whole genome shotgun (WGS) entry which is preliminary data.</text>
</comment>
<dbReference type="RefSeq" id="WP_118107413.1">
    <property type="nucleotide sequence ID" value="NZ_QRYW01000006.1"/>
</dbReference>
<evidence type="ECO:0000313" key="3">
    <source>
        <dbReference type="Proteomes" id="UP000283426"/>
    </source>
</evidence>
<dbReference type="EMBL" id="QRYW01000006">
    <property type="protein sequence ID" value="RGV29254.1"/>
    <property type="molecule type" value="Genomic_DNA"/>
</dbReference>
<name>A0A412WPX8_9BACT</name>
<organism evidence="2 3">
    <name type="scientific">Odoribacter splanchnicus</name>
    <dbReference type="NCBI Taxonomy" id="28118"/>
    <lineage>
        <taxon>Bacteria</taxon>
        <taxon>Pseudomonadati</taxon>
        <taxon>Bacteroidota</taxon>
        <taxon>Bacteroidia</taxon>
        <taxon>Bacteroidales</taxon>
        <taxon>Odoribacteraceae</taxon>
        <taxon>Odoribacter</taxon>
    </lineage>
</organism>
<dbReference type="Gene3D" id="3.90.320.10">
    <property type="match status" value="1"/>
</dbReference>
<proteinExistence type="predicted"/>
<dbReference type="Pfam" id="PF12684">
    <property type="entry name" value="DUF3799"/>
    <property type="match status" value="1"/>
</dbReference>
<evidence type="ECO:0000313" key="2">
    <source>
        <dbReference type="EMBL" id="RGV29254.1"/>
    </source>
</evidence>
<feature type="domain" description="Putative exodeoxyribonuclease 8 PDDEXK-like" evidence="1">
    <location>
        <begin position="33"/>
        <end position="204"/>
    </location>
</feature>
<accession>A0A412WPX8</accession>
<dbReference type="InterPro" id="IPR024432">
    <property type="entry name" value="Put_RecE_PDDEXK-like_dom"/>
</dbReference>